<accession>A0A2Z6AWM5</accession>
<dbReference type="PANTHER" id="PTHR40048">
    <property type="entry name" value="RHAMNOSYL O-METHYLTRANSFERASE"/>
    <property type="match status" value="1"/>
</dbReference>
<sequence>MTKSLLPHLDLPWAKALKGIYEEDAAWPASMSPQQGEFLRSLIQNINPKKCLEIGCFIGASTLWICSALEDCGNNGILHSVDLYGDKMPFKHIKYMFLLDALSYIQKRLDEAELSHRNIQHVGHSHLVGSQYDKLIGDELDFLFIDGDHTIEGATGDFLLYEPHLKKGGYLMFHDIYPEVCGWDGPAHVINSIIAKQPGKYQFVELDTAPQNYGISLIKKIAK</sequence>
<evidence type="ECO:0000256" key="2">
    <source>
        <dbReference type="ARBA" id="ARBA00022679"/>
    </source>
</evidence>
<keyword evidence="1" id="KW-0489">Methyltransferase</keyword>
<dbReference type="Pfam" id="PF13578">
    <property type="entry name" value="Methyltransf_24"/>
    <property type="match status" value="1"/>
</dbReference>
<dbReference type="InterPro" id="IPR029063">
    <property type="entry name" value="SAM-dependent_MTases_sf"/>
</dbReference>
<evidence type="ECO:0000256" key="1">
    <source>
        <dbReference type="ARBA" id="ARBA00022603"/>
    </source>
</evidence>
<protein>
    <submittedName>
        <fullName evidence="3">Uncharacterized protein</fullName>
    </submittedName>
</protein>
<dbReference type="KEGG" id="dfl:DFE_0926"/>
<reference evidence="3 4" key="1">
    <citation type="journal article" date="2018" name="Sci. Adv.">
        <title>Multi-heme cytochromes provide a pathway for survival in energy-limited environments.</title>
        <authorList>
            <person name="Deng X."/>
            <person name="Dohmae N."/>
            <person name="Nealson K.H."/>
            <person name="Hashimoto K."/>
            <person name="Okamoto A."/>
        </authorList>
    </citation>
    <scope>NUCLEOTIDE SEQUENCE [LARGE SCALE GENOMIC DNA]</scope>
    <source>
        <strain evidence="3 4">IS5</strain>
    </source>
</reference>
<dbReference type="Proteomes" id="UP000269883">
    <property type="component" value="Chromosome"/>
</dbReference>
<organism evidence="3 4">
    <name type="scientific">Desulfovibrio ferrophilus</name>
    <dbReference type="NCBI Taxonomy" id="241368"/>
    <lineage>
        <taxon>Bacteria</taxon>
        <taxon>Pseudomonadati</taxon>
        <taxon>Thermodesulfobacteriota</taxon>
        <taxon>Desulfovibrionia</taxon>
        <taxon>Desulfovibrionales</taxon>
        <taxon>Desulfovibrionaceae</taxon>
        <taxon>Desulfovibrio</taxon>
    </lineage>
</organism>
<dbReference type="GO" id="GO:0005886">
    <property type="term" value="C:plasma membrane"/>
    <property type="evidence" value="ECO:0007669"/>
    <property type="project" value="TreeGrafter"/>
</dbReference>
<name>A0A2Z6AWM5_9BACT</name>
<dbReference type="EMBL" id="AP017378">
    <property type="protein sequence ID" value="BBD07652.1"/>
    <property type="molecule type" value="Genomic_DNA"/>
</dbReference>
<evidence type="ECO:0000313" key="3">
    <source>
        <dbReference type="EMBL" id="BBD07652.1"/>
    </source>
</evidence>
<proteinExistence type="predicted"/>
<dbReference type="GO" id="GO:0008168">
    <property type="term" value="F:methyltransferase activity"/>
    <property type="evidence" value="ECO:0007669"/>
    <property type="project" value="UniProtKB-KW"/>
</dbReference>
<dbReference type="AlphaFoldDB" id="A0A2Z6AWM5"/>
<dbReference type="Gene3D" id="3.40.50.150">
    <property type="entry name" value="Vaccinia Virus protein VP39"/>
    <property type="match status" value="1"/>
</dbReference>
<dbReference type="GO" id="GO:0032259">
    <property type="term" value="P:methylation"/>
    <property type="evidence" value="ECO:0007669"/>
    <property type="project" value="UniProtKB-KW"/>
</dbReference>
<gene>
    <name evidence="3" type="ORF">DFE_0926</name>
</gene>
<dbReference type="PANTHER" id="PTHR40048:SF1">
    <property type="entry name" value="RHAMNOSYL O-METHYLTRANSFERASE"/>
    <property type="match status" value="1"/>
</dbReference>
<dbReference type="SUPFAM" id="SSF53335">
    <property type="entry name" value="S-adenosyl-L-methionine-dependent methyltransferases"/>
    <property type="match status" value="1"/>
</dbReference>
<keyword evidence="4" id="KW-1185">Reference proteome</keyword>
<keyword evidence="2" id="KW-0808">Transferase</keyword>
<evidence type="ECO:0000313" key="4">
    <source>
        <dbReference type="Proteomes" id="UP000269883"/>
    </source>
</evidence>